<sequence length="300" mass="34726">MEKSKPNIIFILTDQQRHDTCGCYGQELDVTPNLDKLANEGNRFEHAFTNQPVCGPARSILQTGKYPTETGCYRNAIGLPITNQNIADYFSNSAYEVAYIGKWHLASTLGRSQDYHLKKMDYRTKPIPPEFRGGYKDYWLAADALEHTSHAYDGHLFDGEGVKRQFNGYRVDCQTDFILEYLKSRKNNKPLFLFISYLEPHHQNDHNAIEGPIGSKEKFQNFKIPGDLQDYKGDWEEFYADYLGCCNSVDMNLGRIIETLKKLKMYENSMIVFTSDHGCHFRTRNREYKRSCHDASIRIP</sequence>
<dbReference type="AlphaFoldDB" id="A0A0F8VYU6"/>
<evidence type="ECO:0000259" key="3">
    <source>
        <dbReference type="Pfam" id="PF00884"/>
    </source>
</evidence>
<comment type="caution">
    <text evidence="4">The sequence shown here is derived from an EMBL/GenBank/DDBJ whole genome shotgun (WGS) entry which is preliminary data.</text>
</comment>
<dbReference type="InterPro" id="IPR050738">
    <property type="entry name" value="Sulfatase"/>
</dbReference>
<dbReference type="PANTHER" id="PTHR42693">
    <property type="entry name" value="ARYLSULFATASE FAMILY MEMBER"/>
    <property type="match status" value="1"/>
</dbReference>
<proteinExistence type="inferred from homology"/>
<dbReference type="GO" id="GO:0004065">
    <property type="term" value="F:arylsulfatase activity"/>
    <property type="evidence" value="ECO:0007669"/>
    <property type="project" value="TreeGrafter"/>
</dbReference>
<protein>
    <recommendedName>
        <fullName evidence="3">Sulfatase N-terminal domain-containing protein</fullName>
    </recommendedName>
</protein>
<evidence type="ECO:0000256" key="2">
    <source>
        <dbReference type="ARBA" id="ARBA00022801"/>
    </source>
</evidence>
<comment type="similarity">
    <text evidence="1">Belongs to the sulfatase family.</text>
</comment>
<gene>
    <name evidence="4" type="ORF">LCGC14_3134110</name>
</gene>
<name>A0A0F8VYU6_9ZZZZ</name>
<dbReference type="Gene3D" id="3.40.720.10">
    <property type="entry name" value="Alkaline Phosphatase, subunit A"/>
    <property type="match status" value="1"/>
</dbReference>
<evidence type="ECO:0000313" key="4">
    <source>
        <dbReference type="EMBL" id="KKK49532.1"/>
    </source>
</evidence>
<dbReference type="Pfam" id="PF00884">
    <property type="entry name" value="Sulfatase"/>
    <property type="match status" value="1"/>
</dbReference>
<dbReference type="SUPFAM" id="SSF53649">
    <property type="entry name" value="Alkaline phosphatase-like"/>
    <property type="match status" value="1"/>
</dbReference>
<dbReference type="InterPro" id="IPR000917">
    <property type="entry name" value="Sulfatase_N"/>
</dbReference>
<dbReference type="EMBL" id="LAZR01068493">
    <property type="protein sequence ID" value="KKK49532.1"/>
    <property type="molecule type" value="Genomic_DNA"/>
</dbReference>
<reference evidence="4" key="1">
    <citation type="journal article" date="2015" name="Nature">
        <title>Complex archaea that bridge the gap between prokaryotes and eukaryotes.</title>
        <authorList>
            <person name="Spang A."/>
            <person name="Saw J.H."/>
            <person name="Jorgensen S.L."/>
            <person name="Zaremba-Niedzwiedzka K."/>
            <person name="Martijn J."/>
            <person name="Lind A.E."/>
            <person name="van Eijk R."/>
            <person name="Schleper C."/>
            <person name="Guy L."/>
            <person name="Ettema T.J."/>
        </authorList>
    </citation>
    <scope>NUCLEOTIDE SEQUENCE</scope>
</reference>
<feature type="domain" description="Sulfatase N-terminal" evidence="3">
    <location>
        <begin position="6"/>
        <end position="300"/>
    </location>
</feature>
<feature type="non-terminal residue" evidence="4">
    <location>
        <position position="300"/>
    </location>
</feature>
<dbReference type="PANTHER" id="PTHR42693:SF53">
    <property type="entry name" value="ENDO-4-O-SULFATASE"/>
    <property type="match status" value="1"/>
</dbReference>
<evidence type="ECO:0000256" key="1">
    <source>
        <dbReference type="ARBA" id="ARBA00008779"/>
    </source>
</evidence>
<keyword evidence="2" id="KW-0378">Hydrolase</keyword>
<organism evidence="4">
    <name type="scientific">marine sediment metagenome</name>
    <dbReference type="NCBI Taxonomy" id="412755"/>
    <lineage>
        <taxon>unclassified sequences</taxon>
        <taxon>metagenomes</taxon>
        <taxon>ecological metagenomes</taxon>
    </lineage>
</organism>
<accession>A0A0F8VYU6</accession>
<dbReference type="InterPro" id="IPR017850">
    <property type="entry name" value="Alkaline_phosphatase_core_sf"/>
</dbReference>